<dbReference type="GeneID" id="117144327"/>
<feature type="compositionally biased region" description="Basic and acidic residues" evidence="1">
    <location>
        <begin position="634"/>
        <end position="652"/>
    </location>
</feature>
<dbReference type="AlphaFoldDB" id="A0A6P8KPN3"/>
<keyword evidence="3" id="KW-1185">Reference proteome</keyword>
<gene>
    <name evidence="4" type="primary">LOC117144327</name>
</gene>
<evidence type="ECO:0000259" key="2">
    <source>
        <dbReference type="Pfam" id="PF10505"/>
    </source>
</evidence>
<dbReference type="Pfam" id="PF10505">
    <property type="entry name" value="NARG2_C"/>
    <property type="match status" value="1"/>
</dbReference>
<evidence type="ECO:0000256" key="1">
    <source>
        <dbReference type="SAM" id="MobiDB-lite"/>
    </source>
</evidence>
<feature type="domain" description="Little elongation complex subunit 2 C-terminal" evidence="2">
    <location>
        <begin position="389"/>
        <end position="601"/>
    </location>
</feature>
<dbReference type="RefSeq" id="XP_033165331.1">
    <property type="nucleotide sequence ID" value="XM_033309440.1"/>
</dbReference>
<proteinExistence type="predicted"/>
<dbReference type="GO" id="GO:0008023">
    <property type="term" value="C:transcription elongation factor complex"/>
    <property type="evidence" value="ECO:0007669"/>
    <property type="project" value="InterPro"/>
</dbReference>
<dbReference type="Proteomes" id="UP000515162">
    <property type="component" value="Chromosome 3R"/>
</dbReference>
<name>A0A6P8KPN3_DROMA</name>
<accession>A0A6P8KPN3</accession>
<reference evidence="4" key="1">
    <citation type="submission" date="2025-08" db="UniProtKB">
        <authorList>
            <consortium name="RefSeq"/>
        </authorList>
    </citation>
    <scope>IDENTIFICATION</scope>
    <source>
        <strain evidence="4">Mau12</strain>
        <tissue evidence="4">Whole Body</tissue>
    </source>
</reference>
<dbReference type="InterPro" id="IPR019535">
    <property type="entry name" value="ICE2_C"/>
</dbReference>
<feature type="region of interest" description="Disordered" evidence="1">
    <location>
        <begin position="623"/>
        <end position="655"/>
    </location>
</feature>
<dbReference type="CTD" id="79664"/>
<evidence type="ECO:0000313" key="4">
    <source>
        <dbReference type="RefSeq" id="XP_033165331.1"/>
    </source>
</evidence>
<protein>
    <submittedName>
        <fullName evidence="4">Little elongation complex subunit 2</fullName>
    </submittedName>
</protein>
<sequence length="676" mass="78039">MDKDAALYEGNVLFRNQPSYKVFNKSFEHVDDALYTLLNEVEPDVLRMELQETGDVFKSFNRNTALRDPRNNEVPAKPIRDHTIASSLYSFPNPLEQYSELNLKQQAACMRVLLAWQRSQPVDEQDFVVWKATEKKRCNEQQRVQKYIHDYELGRKEVIYAPMKSLVAVYRKWYELGVKKLQQTHPNDSYMTFSGLPQLPQCKSLNSQTASIEQVELERYAGRVRLWPEVEVRHEALRTLRLRLDRYVTRESREPVQLLREEDKELELEAGNVFVLPLDSLLMLLTTGSYIDLPTEMFVSLRESPNSKHKCMEFQKPFPARNCGWHTNSLILKLAYGAYISQPGQAKWLDFNINGEVKEVPDESPCDKSSIDLQMVYKPRAIDQQSSDIVDGNCNSALVSWTLRSKGEGDECSDFQIFSTLSIPAVKDSNGKEPLGCHFIKLENKPDCGCEIMSKYELISAWVQLKLLRAEMGHCTRISLRDFEPMLEEKLTLMSLEQQLHDYYNTSMPQLLSNLCEFLKLLDTVPAGDYLLRYSPKYKDKFLLCIVTKEATPQSFQLHQLLTESTPSDQAFLTQSSYLPISPTLCGHLHEELQLLPCAFTAKANGRSVQRRKVVATIPEPSRQAPVRRQPLKKWSETQTREFRRRCKADQKKRARARKVAAANEEKIELDKIMTL</sequence>
<evidence type="ECO:0000313" key="3">
    <source>
        <dbReference type="Proteomes" id="UP000515162"/>
    </source>
</evidence>
<organism evidence="3 4">
    <name type="scientific">Drosophila mauritiana</name>
    <name type="common">Fruit fly</name>
    <dbReference type="NCBI Taxonomy" id="7226"/>
    <lineage>
        <taxon>Eukaryota</taxon>
        <taxon>Metazoa</taxon>
        <taxon>Ecdysozoa</taxon>
        <taxon>Arthropoda</taxon>
        <taxon>Hexapoda</taxon>
        <taxon>Insecta</taxon>
        <taxon>Pterygota</taxon>
        <taxon>Neoptera</taxon>
        <taxon>Endopterygota</taxon>
        <taxon>Diptera</taxon>
        <taxon>Brachycera</taxon>
        <taxon>Muscomorpha</taxon>
        <taxon>Ephydroidea</taxon>
        <taxon>Drosophilidae</taxon>
        <taxon>Drosophila</taxon>
        <taxon>Sophophora</taxon>
    </lineage>
</organism>